<dbReference type="Gramene" id="ONK80781">
    <property type="protein sequence ID" value="ONK80781"/>
    <property type="gene ID" value="A4U43_C01F21650"/>
</dbReference>
<feature type="region of interest" description="Disordered" evidence="3">
    <location>
        <begin position="407"/>
        <end position="432"/>
    </location>
</feature>
<reference evidence="5" key="1">
    <citation type="journal article" date="2017" name="Nat. Commun.">
        <title>The asparagus genome sheds light on the origin and evolution of a young Y chromosome.</title>
        <authorList>
            <person name="Harkess A."/>
            <person name="Zhou J."/>
            <person name="Xu C."/>
            <person name="Bowers J.E."/>
            <person name="Van der Hulst R."/>
            <person name="Ayyampalayam S."/>
            <person name="Mercati F."/>
            <person name="Riccardi P."/>
            <person name="McKain M.R."/>
            <person name="Kakrana A."/>
            <person name="Tang H."/>
            <person name="Ray J."/>
            <person name="Groenendijk J."/>
            <person name="Arikit S."/>
            <person name="Mathioni S.M."/>
            <person name="Nakano M."/>
            <person name="Shan H."/>
            <person name="Telgmann-Rauber A."/>
            <person name="Kanno A."/>
            <person name="Yue Z."/>
            <person name="Chen H."/>
            <person name="Li W."/>
            <person name="Chen Y."/>
            <person name="Xu X."/>
            <person name="Zhang Y."/>
            <person name="Luo S."/>
            <person name="Chen H."/>
            <person name="Gao J."/>
            <person name="Mao Z."/>
            <person name="Pires J.C."/>
            <person name="Luo M."/>
            <person name="Kudrna D."/>
            <person name="Wing R.A."/>
            <person name="Meyers B.C."/>
            <person name="Yi K."/>
            <person name="Kong H."/>
            <person name="Lavrijsen P."/>
            <person name="Sunseri F."/>
            <person name="Falavigna A."/>
            <person name="Ye Y."/>
            <person name="Leebens-Mack J.H."/>
            <person name="Chen G."/>
        </authorList>
    </citation>
    <scope>NUCLEOTIDE SEQUENCE [LARGE SCALE GENOMIC DNA]</scope>
    <source>
        <strain evidence="5">cv. DH0086</strain>
    </source>
</reference>
<evidence type="ECO:0000313" key="5">
    <source>
        <dbReference type="Proteomes" id="UP000243459"/>
    </source>
</evidence>
<dbReference type="AlphaFoldDB" id="A0A5P1FVI9"/>
<gene>
    <name evidence="4" type="ORF">A4U43_C01F21650</name>
</gene>
<dbReference type="GO" id="GO:0080043">
    <property type="term" value="F:quercetin 3-O-glucosyltransferase activity"/>
    <property type="evidence" value="ECO:0007669"/>
    <property type="project" value="TreeGrafter"/>
</dbReference>
<evidence type="ECO:0008006" key="6">
    <source>
        <dbReference type="Google" id="ProtNLM"/>
    </source>
</evidence>
<name>A0A5P1FVI9_ASPOF</name>
<dbReference type="PANTHER" id="PTHR11926">
    <property type="entry name" value="GLUCOSYL/GLUCURONOSYL TRANSFERASES"/>
    <property type="match status" value="1"/>
</dbReference>
<evidence type="ECO:0000256" key="1">
    <source>
        <dbReference type="ARBA" id="ARBA00009995"/>
    </source>
</evidence>
<dbReference type="GO" id="GO:0080044">
    <property type="term" value="F:quercetin 7-O-glucosyltransferase activity"/>
    <property type="evidence" value="ECO:0007669"/>
    <property type="project" value="TreeGrafter"/>
</dbReference>
<organism evidence="4 5">
    <name type="scientific">Asparagus officinalis</name>
    <name type="common">Garden asparagus</name>
    <dbReference type="NCBI Taxonomy" id="4686"/>
    <lineage>
        <taxon>Eukaryota</taxon>
        <taxon>Viridiplantae</taxon>
        <taxon>Streptophyta</taxon>
        <taxon>Embryophyta</taxon>
        <taxon>Tracheophyta</taxon>
        <taxon>Spermatophyta</taxon>
        <taxon>Magnoliopsida</taxon>
        <taxon>Liliopsida</taxon>
        <taxon>Asparagales</taxon>
        <taxon>Asparagaceae</taxon>
        <taxon>Asparagoideae</taxon>
        <taxon>Asparagus</taxon>
    </lineage>
</organism>
<evidence type="ECO:0000256" key="3">
    <source>
        <dbReference type="SAM" id="MobiDB-lite"/>
    </source>
</evidence>
<accession>A0A5P1FVI9</accession>
<evidence type="ECO:0000313" key="4">
    <source>
        <dbReference type="EMBL" id="ONK80781.1"/>
    </source>
</evidence>
<dbReference type="InterPro" id="IPR002213">
    <property type="entry name" value="UDP_glucos_trans"/>
</dbReference>
<dbReference type="Gene3D" id="3.40.50.2000">
    <property type="entry name" value="Glycogen Phosphorylase B"/>
    <property type="match status" value="2"/>
</dbReference>
<protein>
    <recommendedName>
        <fullName evidence="6">Glycosyltransferase</fullName>
    </recommendedName>
</protein>
<dbReference type="Proteomes" id="UP000243459">
    <property type="component" value="Chromosome 1"/>
</dbReference>
<evidence type="ECO:0000256" key="2">
    <source>
        <dbReference type="ARBA" id="ARBA00022679"/>
    </source>
</evidence>
<sequence length="432" mass="48505">MFPNLTSAEQEVDDGGPVAYFPYSDGYDDGYNQGVDDPNHYLSQFKTVGPRSLSSLIHTLKSRGQRVDCVIYTFLPYWAINVAREHGIPSAQYWIQPATVFGIYYHSFHGYEDLISAHCKDPLFTVELPRLPPLCIRDLPSFLITPGTSGDLYSAVLVTIKESFSTLDSEVKRSKRRPKILVNTFDELEVDALSAVDDIDLIAIGPIMQPIPKDNEGASGFNLFRPDEKAYMQWLDSKPKKSVVYASFGSLAILTKRQMEEISKGLRASGRPYLWVVRRDCRLEGVELEDEESAEKAMVVEWCSQVRVLTHPSVGCFVTHYGWNSTLESLVFGVPTVGLPQWSDQATNMMLSERAWGTGVRAEVNDDGILEGEELRRCLDLITGESERGKEIRRKAELWKEKAAEAMADGGSSERNLRSFVKEIATSDQNDH</sequence>
<dbReference type="PANTHER" id="PTHR11926:SF1534">
    <property type="entry name" value="GLYCOSYLTRANSFERASE"/>
    <property type="match status" value="1"/>
</dbReference>
<dbReference type="OMA" id="RESYEHV"/>
<keyword evidence="5" id="KW-1185">Reference proteome</keyword>
<dbReference type="FunFam" id="3.40.50.2000:FF:000019">
    <property type="entry name" value="Glycosyltransferase"/>
    <property type="match status" value="1"/>
</dbReference>
<keyword evidence="2" id="KW-0808">Transferase</keyword>
<dbReference type="SUPFAM" id="SSF53756">
    <property type="entry name" value="UDP-Glycosyltransferase/glycogen phosphorylase"/>
    <property type="match status" value="1"/>
</dbReference>
<proteinExistence type="inferred from homology"/>
<dbReference type="CDD" id="cd03784">
    <property type="entry name" value="GT1_Gtf-like"/>
    <property type="match status" value="1"/>
</dbReference>
<dbReference type="Pfam" id="PF00201">
    <property type="entry name" value="UDPGT"/>
    <property type="match status" value="1"/>
</dbReference>
<dbReference type="EMBL" id="CM007381">
    <property type="protein sequence ID" value="ONK80781.1"/>
    <property type="molecule type" value="Genomic_DNA"/>
</dbReference>
<comment type="similarity">
    <text evidence="1">Belongs to the UDP-glycosyltransferase family.</text>
</comment>